<gene>
    <name evidence="6" type="ORF">MNBD_GAMMA07-777</name>
</gene>
<dbReference type="Pfam" id="PF00126">
    <property type="entry name" value="HTH_1"/>
    <property type="match status" value="1"/>
</dbReference>
<dbReference type="PRINTS" id="PR00039">
    <property type="entry name" value="HTHLYSR"/>
</dbReference>
<dbReference type="GO" id="GO:0043565">
    <property type="term" value="F:sequence-specific DNA binding"/>
    <property type="evidence" value="ECO:0007669"/>
    <property type="project" value="TreeGrafter"/>
</dbReference>
<feature type="domain" description="HTH lysR-type" evidence="5">
    <location>
        <begin position="1"/>
        <end position="59"/>
    </location>
</feature>
<dbReference type="SUPFAM" id="SSF46785">
    <property type="entry name" value="Winged helix' DNA-binding domain"/>
    <property type="match status" value="1"/>
</dbReference>
<dbReference type="InterPro" id="IPR005119">
    <property type="entry name" value="LysR_subst-bd"/>
</dbReference>
<dbReference type="PANTHER" id="PTHR30537:SF35">
    <property type="entry name" value="TRANSCRIPTIONAL REGULATORY PROTEIN"/>
    <property type="match status" value="1"/>
</dbReference>
<protein>
    <submittedName>
        <fullName evidence="6">Transcriptional regulator, LysR family</fullName>
    </submittedName>
</protein>
<evidence type="ECO:0000259" key="5">
    <source>
        <dbReference type="PROSITE" id="PS50931"/>
    </source>
</evidence>
<dbReference type="EMBL" id="UOFF01000058">
    <property type="protein sequence ID" value="VAW54397.1"/>
    <property type="molecule type" value="Genomic_DNA"/>
</dbReference>
<dbReference type="SUPFAM" id="SSF53850">
    <property type="entry name" value="Periplasmic binding protein-like II"/>
    <property type="match status" value="1"/>
</dbReference>
<dbReference type="GO" id="GO:0006351">
    <property type="term" value="P:DNA-templated transcription"/>
    <property type="evidence" value="ECO:0007669"/>
    <property type="project" value="TreeGrafter"/>
</dbReference>
<dbReference type="InterPro" id="IPR036388">
    <property type="entry name" value="WH-like_DNA-bd_sf"/>
</dbReference>
<sequence length="300" mass="33699">MESLSDIAVFVKVVDSGSFTEAANRLGLSKSVVSKYITRLENHLSAQLLQRTTRQLNLTEVGRVFYEHSRQGLLEIEKAKAIVSQLQEAPRGLLRVNAPMSFGILHIAPLIQGFLDLYPELSIDINYDDRKVDLIEEGFDLAIRIADLSDSSLVARRLGPCRHVLCATPDYLKRNGTPRTPEDLCDHNAIIFKYQDSPTQWQFLLADGKSSNISVTGSIQMNNSLALRKTLINDAGIALIPTFIVGEDIKSGILQTVLTQYKLLENSIFAVYHQRRHLSPKVRAFIDFLSGRITDKPYWD</sequence>
<evidence type="ECO:0000313" key="6">
    <source>
        <dbReference type="EMBL" id="VAW54397.1"/>
    </source>
</evidence>
<dbReference type="Pfam" id="PF03466">
    <property type="entry name" value="LysR_substrate"/>
    <property type="match status" value="1"/>
</dbReference>
<dbReference type="FunFam" id="3.40.190.290:FF:000001">
    <property type="entry name" value="Transcriptional regulator, LysR family"/>
    <property type="match status" value="1"/>
</dbReference>
<reference evidence="6" key="1">
    <citation type="submission" date="2018-06" db="EMBL/GenBank/DDBJ databases">
        <authorList>
            <person name="Zhirakovskaya E."/>
        </authorList>
    </citation>
    <scope>NUCLEOTIDE SEQUENCE</scope>
</reference>
<dbReference type="InterPro" id="IPR000847">
    <property type="entry name" value="LysR_HTH_N"/>
</dbReference>
<dbReference type="PANTHER" id="PTHR30537">
    <property type="entry name" value="HTH-TYPE TRANSCRIPTIONAL REGULATOR"/>
    <property type="match status" value="1"/>
</dbReference>
<keyword evidence="2" id="KW-0805">Transcription regulation</keyword>
<dbReference type="Gene3D" id="1.10.10.10">
    <property type="entry name" value="Winged helix-like DNA-binding domain superfamily/Winged helix DNA-binding domain"/>
    <property type="match status" value="1"/>
</dbReference>
<proteinExistence type="inferred from homology"/>
<dbReference type="CDD" id="cd08422">
    <property type="entry name" value="PBP2_CrgA_like"/>
    <property type="match status" value="1"/>
</dbReference>
<dbReference type="PROSITE" id="PS50931">
    <property type="entry name" value="HTH_LYSR"/>
    <property type="match status" value="1"/>
</dbReference>
<keyword evidence="3" id="KW-0238">DNA-binding</keyword>
<dbReference type="Gene3D" id="3.40.190.290">
    <property type="match status" value="1"/>
</dbReference>
<dbReference type="FunFam" id="1.10.10.10:FF:000001">
    <property type="entry name" value="LysR family transcriptional regulator"/>
    <property type="match status" value="1"/>
</dbReference>
<comment type="similarity">
    <text evidence="1">Belongs to the LysR transcriptional regulatory family.</text>
</comment>
<evidence type="ECO:0000256" key="2">
    <source>
        <dbReference type="ARBA" id="ARBA00023015"/>
    </source>
</evidence>
<accession>A0A3B0WUS4</accession>
<dbReference type="InterPro" id="IPR036390">
    <property type="entry name" value="WH_DNA-bd_sf"/>
</dbReference>
<evidence type="ECO:0000256" key="1">
    <source>
        <dbReference type="ARBA" id="ARBA00009437"/>
    </source>
</evidence>
<evidence type="ECO:0000256" key="4">
    <source>
        <dbReference type="ARBA" id="ARBA00023163"/>
    </source>
</evidence>
<dbReference type="AlphaFoldDB" id="A0A3B0WUS4"/>
<dbReference type="GO" id="GO:0003700">
    <property type="term" value="F:DNA-binding transcription factor activity"/>
    <property type="evidence" value="ECO:0007669"/>
    <property type="project" value="InterPro"/>
</dbReference>
<name>A0A3B0WUS4_9ZZZZ</name>
<evidence type="ECO:0000256" key="3">
    <source>
        <dbReference type="ARBA" id="ARBA00023125"/>
    </source>
</evidence>
<organism evidence="6">
    <name type="scientific">hydrothermal vent metagenome</name>
    <dbReference type="NCBI Taxonomy" id="652676"/>
    <lineage>
        <taxon>unclassified sequences</taxon>
        <taxon>metagenomes</taxon>
        <taxon>ecological metagenomes</taxon>
    </lineage>
</organism>
<dbReference type="InterPro" id="IPR058163">
    <property type="entry name" value="LysR-type_TF_proteobact-type"/>
</dbReference>
<keyword evidence="4" id="KW-0804">Transcription</keyword>